<keyword evidence="4 10" id="KW-0808">Transferase</keyword>
<dbReference type="PANTHER" id="PTHR33908:SF3">
    <property type="entry name" value="UNDECAPRENYL PHOSPHATE-ALPHA-4-AMINO-4-DEOXY-L-ARABINOSE ARABINOSYL TRANSFERASE"/>
    <property type="match status" value="1"/>
</dbReference>
<feature type="transmembrane region" description="Helical" evidence="8">
    <location>
        <begin position="271"/>
        <end position="291"/>
    </location>
</feature>
<dbReference type="PANTHER" id="PTHR33908">
    <property type="entry name" value="MANNOSYLTRANSFERASE YKCB-RELATED"/>
    <property type="match status" value="1"/>
</dbReference>
<feature type="transmembrane region" description="Helical" evidence="8">
    <location>
        <begin position="102"/>
        <end position="119"/>
    </location>
</feature>
<name>A0A523S021_UNCAE</name>
<accession>A0A523S021</accession>
<comment type="caution">
    <text evidence="10">The sequence shown here is derived from an EMBL/GenBank/DDBJ whole genome shotgun (WGS) entry which is preliminary data.</text>
</comment>
<dbReference type="AlphaFoldDB" id="A0A523S021"/>
<feature type="transmembrane region" description="Helical" evidence="8">
    <location>
        <begin position="219"/>
        <end position="238"/>
    </location>
</feature>
<feature type="transmembrane region" description="Helical" evidence="8">
    <location>
        <begin position="429"/>
        <end position="450"/>
    </location>
</feature>
<dbReference type="InterPro" id="IPR050297">
    <property type="entry name" value="LipidA_mod_glycosyltrf_83"/>
</dbReference>
<comment type="subcellular location">
    <subcellularLocation>
        <location evidence="1">Cell membrane</location>
        <topology evidence="1">Multi-pass membrane protein</topology>
    </subcellularLocation>
</comment>
<dbReference type="GO" id="GO:0010041">
    <property type="term" value="P:response to iron(III) ion"/>
    <property type="evidence" value="ECO:0007669"/>
    <property type="project" value="TreeGrafter"/>
</dbReference>
<sequence>MDKGPKKDGLDRMRDFFGQEWVLVSILVLLCAFLFVFKLGDSPLWNNDETIYSEMAKEMIKLSDWITLHFNYQIQFDKPPLYFWLIALTFRLFGWNEFTARLWSSIFGIGGVVVVYFLGKNIFDRKTGFLAGLILATSLQYIAQSRLVTHDAALSFFISLSLLFFYLGYKTSKGMYYLLFFLAAALATLTKGPIGAVLPFLIVGLWLGLTKQLRVLRGMRTLLGIIIYLAVVSPWFIIQFLRHGEEFVNAFFLARHFSRYLAPFQGQSGPLYYYILVLFLGFYPWICFLPSSAYHLVISKANWYGDEGKKSLLLLLWFGFIFTFFTFAQTKLPNYILPLYPSLALMVGKFWSDSFSRTLRHFRRFMFSSFFLFLFLSILFVLAVTAILKSNYPAEYAEYGRSLSFLAMVLASGTAISFLAFFWKKRPTLSFLSIVGMMCFFLGVLVVLILPKVDLSRPTKALSYKITSLIQPGEKIGMYLPPDPGLVYYSDHPVMEIHTKAEVFSFLRSEERVYCLMDEEHYLKLKEENSQIPLYILDKKRQKVIVSNKK</sequence>
<evidence type="ECO:0000256" key="3">
    <source>
        <dbReference type="ARBA" id="ARBA00022676"/>
    </source>
</evidence>
<feature type="transmembrane region" description="Helical" evidence="8">
    <location>
        <begin position="335"/>
        <end position="352"/>
    </location>
</feature>
<keyword evidence="5 8" id="KW-0812">Transmembrane</keyword>
<keyword evidence="6 8" id="KW-1133">Transmembrane helix</keyword>
<organism evidence="10 11">
    <name type="scientific">Aerophobetes bacterium</name>
    <dbReference type="NCBI Taxonomy" id="2030807"/>
    <lineage>
        <taxon>Bacteria</taxon>
        <taxon>Candidatus Aerophobota</taxon>
    </lineage>
</organism>
<dbReference type="EMBL" id="SOKJ01000159">
    <property type="protein sequence ID" value="TET11354.1"/>
    <property type="molecule type" value="Genomic_DNA"/>
</dbReference>
<evidence type="ECO:0000256" key="5">
    <source>
        <dbReference type="ARBA" id="ARBA00022692"/>
    </source>
</evidence>
<dbReference type="GO" id="GO:0016763">
    <property type="term" value="F:pentosyltransferase activity"/>
    <property type="evidence" value="ECO:0007669"/>
    <property type="project" value="TreeGrafter"/>
</dbReference>
<dbReference type="Proteomes" id="UP000316360">
    <property type="component" value="Unassembled WGS sequence"/>
</dbReference>
<gene>
    <name evidence="10" type="ORF">E3J84_02985</name>
</gene>
<protein>
    <submittedName>
        <fullName evidence="10">Glycosyltransferase family 39 protein</fullName>
    </submittedName>
</protein>
<feature type="transmembrane region" description="Helical" evidence="8">
    <location>
        <begin position="175"/>
        <end position="207"/>
    </location>
</feature>
<evidence type="ECO:0000256" key="4">
    <source>
        <dbReference type="ARBA" id="ARBA00022679"/>
    </source>
</evidence>
<feature type="transmembrane region" description="Helical" evidence="8">
    <location>
        <begin position="403"/>
        <end position="422"/>
    </location>
</feature>
<feature type="transmembrane region" description="Helical" evidence="8">
    <location>
        <begin position="364"/>
        <end position="388"/>
    </location>
</feature>
<dbReference type="InterPro" id="IPR038731">
    <property type="entry name" value="RgtA/B/C-like"/>
</dbReference>
<feature type="domain" description="Glycosyltransferase RgtA/B/C/D-like" evidence="9">
    <location>
        <begin position="77"/>
        <end position="237"/>
    </location>
</feature>
<feature type="transmembrane region" description="Helical" evidence="8">
    <location>
        <begin position="21"/>
        <end position="40"/>
    </location>
</feature>
<evidence type="ECO:0000313" key="10">
    <source>
        <dbReference type="EMBL" id="TET11354.1"/>
    </source>
</evidence>
<reference evidence="10 11" key="1">
    <citation type="submission" date="2019-03" db="EMBL/GenBank/DDBJ databases">
        <title>Metabolic potential of uncultured bacteria and archaea associated with petroleum seepage in deep-sea sediments.</title>
        <authorList>
            <person name="Dong X."/>
            <person name="Hubert C."/>
        </authorList>
    </citation>
    <scope>NUCLEOTIDE SEQUENCE [LARGE SCALE GENOMIC DNA]</scope>
    <source>
        <strain evidence="10">E44_bin7</strain>
    </source>
</reference>
<dbReference type="GO" id="GO:0005886">
    <property type="term" value="C:plasma membrane"/>
    <property type="evidence" value="ECO:0007669"/>
    <property type="project" value="UniProtKB-SubCell"/>
</dbReference>
<keyword evidence="7 8" id="KW-0472">Membrane</keyword>
<evidence type="ECO:0000256" key="8">
    <source>
        <dbReference type="SAM" id="Phobius"/>
    </source>
</evidence>
<evidence type="ECO:0000313" key="11">
    <source>
        <dbReference type="Proteomes" id="UP000316360"/>
    </source>
</evidence>
<evidence type="ECO:0000256" key="6">
    <source>
        <dbReference type="ARBA" id="ARBA00022989"/>
    </source>
</evidence>
<evidence type="ECO:0000256" key="2">
    <source>
        <dbReference type="ARBA" id="ARBA00022475"/>
    </source>
</evidence>
<evidence type="ECO:0000259" key="9">
    <source>
        <dbReference type="Pfam" id="PF13231"/>
    </source>
</evidence>
<dbReference type="Pfam" id="PF13231">
    <property type="entry name" value="PMT_2"/>
    <property type="match status" value="1"/>
</dbReference>
<feature type="transmembrane region" description="Helical" evidence="8">
    <location>
        <begin position="312"/>
        <end position="329"/>
    </location>
</feature>
<feature type="transmembrane region" description="Helical" evidence="8">
    <location>
        <begin position="152"/>
        <end position="169"/>
    </location>
</feature>
<evidence type="ECO:0000256" key="7">
    <source>
        <dbReference type="ARBA" id="ARBA00023136"/>
    </source>
</evidence>
<dbReference type="GO" id="GO:0009103">
    <property type="term" value="P:lipopolysaccharide biosynthetic process"/>
    <property type="evidence" value="ECO:0007669"/>
    <property type="project" value="UniProtKB-ARBA"/>
</dbReference>
<proteinExistence type="predicted"/>
<keyword evidence="3" id="KW-0328">Glycosyltransferase</keyword>
<evidence type="ECO:0000256" key="1">
    <source>
        <dbReference type="ARBA" id="ARBA00004651"/>
    </source>
</evidence>
<keyword evidence="2" id="KW-1003">Cell membrane</keyword>